<reference evidence="3 4" key="1">
    <citation type="journal article" date="2015" name="Genome Biol. Evol.">
        <title>Phylogenomic analyses indicate that early fungi evolved digesting cell walls of algal ancestors of land plants.</title>
        <authorList>
            <person name="Chang Y."/>
            <person name="Wang S."/>
            <person name="Sekimoto S."/>
            <person name="Aerts A.L."/>
            <person name="Choi C."/>
            <person name="Clum A."/>
            <person name="LaButti K.M."/>
            <person name="Lindquist E.A."/>
            <person name="Yee Ngan C."/>
            <person name="Ohm R.A."/>
            <person name="Salamov A.A."/>
            <person name="Grigoriev I.V."/>
            <person name="Spatafora J.W."/>
            <person name="Berbee M.L."/>
        </authorList>
    </citation>
    <scope>NUCLEOTIDE SEQUENCE [LARGE SCALE GENOMIC DNA]</scope>
    <source>
        <strain evidence="3 4">JEL478</strain>
    </source>
</reference>
<dbReference type="PROSITE" id="PS50330">
    <property type="entry name" value="UIM"/>
    <property type="match status" value="1"/>
</dbReference>
<evidence type="ECO:0000259" key="2">
    <source>
        <dbReference type="Pfam" id="PF13086"/>
    </source>
</evidence>
<feature type="compositionally biased region" description="Polar residues" evidence="1">
    <location>
        <begin position="1107"/>
        <end position="1117"/>
    </location>
</feature>
<feature type="compositionally biased region" description="Basic and acidic residues" evidence="1">
    <location>
        <begin position="85"/>
        <end position="95"/>
    </location>
</feature>
<evidence type="ECO:0000313" key="3">
    <source>
        <dbReference type="EMBL" id="KXS21804.1"/>
    </source>
</evidence>
<dbReference type="Pfam" id="PF13086">
    <property type="entry name" value="AAA_11"/>
    <property type="match status" value="2"/>
</dbReference>
<dbReference type="PANTHER" id="PTHR10887:SF341">
    <property type="entry name" value="NFX1-TYPE ZINC FINGER-CONTAINING PROTEIN 1"/>
    <property type="match status" value="1"/>
</dbReference>
<gene>
    <name evidence="3" type="ORF">M427DRAFT_65746</name>
</gene>
<feature type="compositionally biased region" description="Gly residues" evidence="1">
    <location>
        <begin position="127"/>
        <end position="164"/>
    </location>
</feature>
<feature type="compositionally biased region" description="Low complexity" evidence="1">
    <location>
        <begin position="36"/>
        <end position="45"/>
    </location>
</feature>
<evidence type="ECO:0000256" key="1">
    <source>
        <dbReference type="SAM" id="MobiDB-lite"/>
    </source>
</evidence>
<accession>A0A139AYM4</accession>
<organism evidence="3 4">
    <name type="scientific">Gonapodya prolifera (strain JEL478)</name>
    <name type="common">Monoblepharis prolifera</name>
    <dbReference type="NCBI Taxonomy" id="1344416"/>
    <lineage>
        <taxon>Eukaryota</taxon>
        <taxon>Fungi</taxon>
        <taxon>Fungi incertae sedis</taxon>
        <taxon>Chytridiomycota</taxon>
        <taxon>Chytridiomycota incertae sedis</taxon>
        <taxon>Monoblepharidomycetes</taxon>
        <taxon>Monoblepharidales</taxon>
        <taxon>Gonapodyaceae</taxon>
        <taxon>Gonapodya</taxon>
    </lineage>
</organism>
<dbReference type="STRING" id="1344416.A0A139AYM4"/>
<dbReference type="InterPro" id="IPR027417">
    <property type="entry name" value="P-loop_NTPase"/>
</dbReference>
<feature type="domain" description="DNA2/NAM7 helicase helicase" evidence="2">
    <location>
        <begin position="1223"/>
        <end position="1320"/>
    </location>
</feature>
<feature type="region of interest" description="Disordered" evidence="1">
    <location>
        <begin position="1077"/>
        <end position="1124"/>
    </location>
</feature>
<feature type="compositionally biased region" description="Gly residues" evidence="1">
    <location>
        <begin position="56"/>
        <end position="76"/>
    </location>
</feature>
<evidence type="ECO:0000313" key="4">
    <source>
        <dbReference type="Proteomes" id="UP000070544"/>
    </source>
</evidence>
<dbReference type="InterPro" id="IPR045055">
    <property type="entry name" value="DNA2/NAM7-like"/>
</dbReference>
<feature type="domain" description="DNA2/NAM7 helicase helicase" evidence="2">
    <location>
        <begin position="708"/>
        <end position="870"/>
    </location>
</feature>
<name>A0A139AYM4_GONPJ</name>
<dbReference type="GO" id="GO:0031380">
    <property type="term" value="C:nuclear RNA-directed RNA polymerase complex"/>
    <property type="evidence" value="ECO:0007669"/>
    <property type="project" value="TreeGrafter"/>
</dbReference>
<sequence length="1428" mass="157714">MADDDDARSDPGSVSAGAGQGVGRGVTRCRSHHGAATRGGQARGASRGGEGDAGGRGRGNAGQGRGGNEWGGGRGGDNSNQRGGRGWDPRGRGDGRGGGGHYSGHGRGYPGGGGDRGGRGDGRGSWNSGGRGRGADGTGGQPWRGYSGRGGGRGAGFGPSGAGVSGTEAVHRFIKLMRYAGHDIARTIESSRGQWNACWMHARHLSPDELRALLTAVATIPYSAHVEAPPLAGLSEAFDVFNTQTQSVRKSDPTAAMGQVEIVFNAVRTLRTFTWDVDGDQVRHCLSNALDEGSSALKSSIPDHRILQEKINGELQHLERPWSIKTKSKDAEEAVAAQASSFLEAEGTSKALIAASRWKDANIGWLSNSRLFQPPRLPIFHVPGTKTDGFYKSPEEYFETVLPVWTGLTFQDGNSALISKCKWKDPASGKDCGHVLWPVEEHVRRGRCRTRGCENSCSEVCSNPHHNSGLCTPCADKVREQLRGPPGPGASTHLYDGTVNRLDHDDQVWLVGIASRRPPQQPIHWKTTARLASPNLVGVVKVAYTGAGLRMSDRIFWAEVKQHSFSGQPEFEYRERGQLVVALIHQEGSAEKYFQKGDTVVVIDCLTFAPEFVPVLNALEQLRLFSVPFRNGALLHMAAGLAESTEEEAVSDQVRGAEALQLDVSDDDMDQCVVQMLRDSQLIPIVHIRRYLMDLKTRLIALLKSATLDEKQLDAFIQGFINPVHLTQGPPGTGKSYFGVVMVRALLIVRELWIASDPSVGQPPILVLSYKNHAIDEFMKDLVTTEASVKHNPFRRGNFNSVVRIGSGSKDPILQPYTEGQMRMTTPQVTEAKKNLLARHTQLKEYSAAREKLNGFIELKIDMLAAEDEKVRRQASYKLAQFLGNSITLLNVMKDRVEDDAWKRMVELASKGILRDDSISEINFWMTGKDKDEDDDQMSKAAVELLWTSPLEGQISKAENSRLSGILGQLYQAIRHMELRDGEWHPQEVLWKWIGGFQPRPQRQCCWPLMRRLEMSVRSTRSAAQLTNPPGVFATILLDQLDIMFNSGSSSEVAKDDEWDIVADFSSETKATNVAEFSPLSPFPSAGRRVSSEVQQGNVAPKPNDDIPSTENHSTTSDDSDVGDFQVATDNVDEMEVEMEDQEPEAVQHMRDVFGIESDDDDELEAAITLSKQDAVNKDNLQPIDEQRVQSRFVPPDGWRWTMSGDERWKAVEGLVTVMQFLLRRSIDHIIGKVEDAQDLYREAKVKATAHVYERKAVIGGTMVGTIARLKSIMATKPFAIVCEEASEVLEPLLLACMSQYTVKLEMIGDHRQLKPMIMQKFDFERVNKINISLFERLIRASSKTRAPSTALSIQRRMRSNIADLTRDFYEDIVEIVDHDMTNTRKIGDMGRPTKNEMQLLAAEKYLVLFPIFSGGRTKECKLLLLWD</sequence>
<dbReference type="SUPFAM" id="SSF52540">
    <property type="entry name" value="P-loop containing nucleoside triphosphate hydrolases"/>
    <property type="match status" value="1"/>
</dbReference>
<dbReference type="InterPro" id="IPR041677">
    <property type="entry name" value="DNA2/NAM7_AAA_11"/>
</dbReference>
<feature type="compositionally biased region" description="Gly residues" evidence="1">
    <location>
        <begin position="96"/>
        <end position="115"/>
    </location>
</feature>
<protein>
    <recommendedName>
        <fullName evidence="2">DNA2/NAM7 helicase helicase domain-containing protein</fullName>
    </recommendedName>
</protein>
<dbReference type="OrthoDB" id="2423195at2759"/>
<proteinExistence type="predicted"/>
<dbReference type="GO" id="GO:0031048">
    <property type="term" value="P:regulatory ncRNA-mediated heterochromatin formation"/>
    <property type="evidence" value="ECO:0007669"/>
    <property type="project" value="TreeGrafter"/>
</dbReference>
<dbReference type="InterPro" id="IPR003903">
    <property type="entry name" value="UIM_dom"/>
</dbReference>
<keyword evidence="4" id="KW-1185">Reference proteome</keyword>
<feature type="region of interest" description="Disordered" evidence="1">
    <location>
        <begin position="1"/>
        <end position="164"/>
    </location>
</feature>
<dbReference type="PANTHER" id="PTHR10887">
    <property type="entry name" value="DNA2/NAM7 HELICASE FAMILY"/>
    <property type="match status" value="1"/>
</dbReference>
<dbReference type="Proteomes" id="UP000070544">
    <property type="component" value="Unassembled WGS sequence"/>
</dbReference>
<dbReference type="GO" id="GO:0004386">
    <property type="term" value="F:helicase activity"/>
    <property type="evidence" value="ECO:0007669"/>
    <property type="project" value="InterPro"/>
</dbReference>
<dbReference type="EMBL" id="KQ965732">
    <property type="protein sequence ID" value="KXS21804.1"/>
    <property type="molecule type" value="Genomic_DNA"/>
</dbReference>
<dbReference type="Gene3D" id="3.40.50.300">
    <property type="entry name" value="P-loop containing nucleotide triphosphate hydrolases"/>
    <property type="match status" value="2"/>
</dbReference>